<proteinExistence type="inferred from homology"/>
<dbReference type="SFLD" id="SFLDG00358">
    <property type="entry name" value="Main_(cytGST)"/>
    <property type="match status" value="1"/>
</dbReference>
<dbReference type="PROSITE" id="PS50404">
    <property type="entry name" value="GST_NTER"/>
    <property type="match status" value="1"/>
</dbReference>
<feature type="domain" description="GST C-terminal" evidence="3">
    <location>
        <begin position="90"/>
        <end position="222"/>
    </location>
</feature>
<accession>A0A366HJ68</accession>
<dbReference type="InterPro" id="IPR036282">
    <property type="entry name" value="Glutathione-S-Trfase_C_sf"/>
</dbReference>
<dbReference type="PANTHER" id="PTHR44051">
    <property type="entry name" value="GLUTATHIONE S-TRANSFERASE-RELATED"/>
    <property type="match status" value="1"/>
</dbReference>
<dbReference type="InterPro" id="IPR040079">
    <property type="entry name" value="Glutathione_S-Trfase"/>
</dbReference>
<dbReference type="SUPFAM" id="SSF47616">
    <property type="entry name" value="GST C-terminal domain-like"/>
    <property type="match status" value="1"/>
</dbReference>
<dbReference type="Pfam" id="PF02798">
    <property type="entry name" value="GST_N"/>
    <property type="match status" value="1"/>
</dbReference>
<reference evidence="4 5" key="1">
    <citation type="submission" date="2018-06" db="EMBL/GenBank/DDBJ databases">
        <title>Genomic Encyclopedia of Type Strains, Phase IV (KMG-IV): sequencing the most valuable type-strain genomes for metagenomic binning, comparative biology and taxonomic classification.</title>
        <authorList>
            <person name="Goeker M."/>
        </authorList>
    </citation>
    <scope>NUCLEOTIDE SEQUENCE [LARGE SCALE GENOMIC DNA]</scope>
    <source>
        <strain evidence="4 5">DSM 25520</strain>
    </source>
</reference>
<dbReference type="InterPro" id="IPR004045">
    <property type="entry name" value="Glutathione_S-Trfase_N"/>
</dbReference>
<dbReference type="InterPro" id="IPR036249">
    <property type="entry name" value="Thioredoxin-like_sf"/>
</dbReference>
<dbReference type="EMBL" id="QNRQ01000001">
    <property type="protein sequence ID" value="RBP42953.1"/>
    <property type="molecule type" value="Genomic_DNA"/>
</dbReference>
<dbReference type="CDD" id="cd03048">
    <property type="entry name" value="GST_N_Ure2p_like"/>
    <property type="match status" value="1"/>
</dbReference>
<dbReference type="AlphaFoldDB" id="A0A366HJ68"/>
<dbReference type="Pfam" id="PF00043">
    <property type="entry name" value="GST_C"/>
    <property type="match status" value="1"/>
</dbReference>
<dbReference type="PROSITE" id="PS50405">
    <property type="entry name" value="GST_CTER"/>
    <property type="match status" value="1"/>
</dbReference>
<evidence type="ECO:0000313" key="4">
    <source>
        <dbReference type="EMBL" id="RBP42953.1"/>
    </source>
</evidence>
<dbReference type="OrthoDB" id="81087at2"/>
<feature type="domain" description="GST N-terminal" evidence="2">
    <location>
        <begin position="1"/>
        <end position="87"/>
    </location>
</feature>
<dbReference type="CDD" id="cd10291">
    <property type="entry name" value="GST_C_YfcG_like"/>
    <property type="match status" value="1"/>
</dbReference>
<name>A0A366HJ68_9BURK</name>
<evidence type="ECO:0000256" key="1">
    <source>
        <dbReference type="RuleBase" id="RU003494"/>
    </source>
</evidence>
<comment type="caution">
    <text evidence="4">The sequence shown here is derived from an EMBL/GenBank/DDBJ whole genome shotgun (WGS) entry which is preliminary data.</text>
</comment>
<evidence type="ECO:0000259" key="2">
    <source>
        <dbReference type="PROSITE" id="PS50404"/>
    </source>
</evidence>
<comment type="similarity">
    <text evidence="1">Belongs to the GST superfamily.</text>
</comment>
<dbReference type="Proteomes" id="UP000253628">
    <property type="component" value="Unassembled WGS sequence"/>
</dbReference>
<sequence length="232" mass="26231">MIDLYYWTTPNGHKITMFLEEAATPYTLHGINIGNGDQFQPDFLRISPNNRIPAIIDNAPAGGGEPISVFESGAILLYLAEKTGRFIPQDLRGRTDALQWLFWQMGGLGPMAGQNHHFATYAPEKLPYAIDRYVRETSRLYGVLNKRLADREFIAGAYSIADMACYPWIVPHERQQQDLNEFPHLKRWFEAIAARPATIRAYDKAQSINSAPTIHTEAARKLLFGQDAHTVK</sequence>
<dbReference type="SUPFAM" id="SSF52833">
    <property type="entry name" value="Thioredoxin-like"/>
    <property type="match status" value="1"/>
</dbReference>
<dbReference type="SFLD" id="SFLDS00019">
    <property type="entry name" value="Glutathione_Transferase_(cytos"/>
    <property type="match status" value="1"/>
</dbReference>
<dbReference type="FunFam" id="3.40.30.10:FF:000046">
    <property type="entry name" value="GSH-dependent disulfide bond oxidoreductase"/>
    <property type="match status" value="1"/>
</dbReference>
<evidence type="ECO:0000259" key="3">
    <source>
        <dbReference type="PROSITE" id="PS50405"/>
    </source>
</evidence>
<dbReference type="InterPro" id="IPR010987">
    <property type="entry name" value="Glutathione-S-Trfase_C-like"/>
</dbReference>
<gene>
    <name evidence="4" type="ORF">DFR37_10178</name>
</gene>
<dbReference type="Gene3D" id="1.20.1050.10">
    <property type="match status" value="1"/>
</dbReference>
<dbReference type="InterPro" id="IPR004046">
    <property type="entry name" value="GST_C"/>
</dbReference>
<dbReference type="Gene3D" id="3.40.30.10">
    <property type="entry name" value="Glutaredoxin"/>
    <property type="match status" value="1"/>
</dbReference>
<dbReference type="PANTHER" id="PTHR44051:SF19">
    <property type="entry name" value="DISULFIDE-BOND OXIDOREDUCTASE YFCG"/>
    <property type="match status" value="1"/>
</dbReference>
<evidence type="ECO:0000313" key="5">
    <source>
        <dbReference type="Proteomes" id="UP000253628"/>
    </source>
</evidence>
<protein>
    <submittedName>
        <fullName evidence="4">GST-like protein</fullName>
    </submittedName>
</protein>
<keyword evidence="5" id="KW-1185">Reference proteome</keyword>
<organism evidence="4 5">
    <name type="scientific">Eoetvoesiella caeni</name>
    <dbReference type="NCBI Taxonomy" id="645616"/>
    <lineage>
        <taxon>Bacteria</taxon>
        <taxon>Pseudomonadati</taxon>
        <taxon>Pseudomonadota</taxon>
        <taxon>Betaproteobacteria</taxon>
        <taxon>Burkholderiales</taxon>
        <taxon>Alcaligenaceae</taxon>
        <taxon>Eoetvoesiella</taxon>
    </lineage>
</organism>
<dbReference type="RefSeq" id="WP_113931271.1">
    <property type="nucleotide sequence ID" value="NZ_JACCEU010000001.1"/>
</dbReference>
<dbReference type="SFLD" id="SFLDG01151">
    <property type="entry name" value="Main.2:_Nu-like"/>
    <property type="match status" value="1"/>
</dbReference>